<feature type="coiled-coil region" evidence="1">
    <location>
        <begin position="55"/>
        <end position="82"/>
    </location>
</feature>
<protein>
    <submittedName>
        <fullName evidence="4">Uncharacterized protein</fullName>
    </submittedName>
</protein>
<dbReference type="STRING" id="1801774.A3A05_02715"/>
<keyword evidence="3" id="KW-0472">Membrane</keyword>
<name>A0A1F6WVV3_9BACT</name>
<evidence type="ECO:0000313" key="5">
    <source>
        <dbReference type="Proteomes" id="UP000176187"/>
    </source>
</evidence>
<evidence type="ECO:0000313" key="4">
    <source>
        <dbReference type="EMBL" id="OGI85999.1"/>
    </source>
</evidence>
<evidence type="ECO:0000256" key="1">
    <source>
        <dbReference type="SAM" id="Coils"/>
    </source>
</evidence>
<keyword evidence="3" id="KW-0812">Transmembrane</keyword>
<accession>A0A1F6WVV3</accession>
<feature type="region of interest" description="Disordered" evidence="2">
    <location>
        <begin position="111"/>
        <end position="131"/>
    </location>
</feature>
<dbReference type="EMBL" id="MFUY01000017">
    <property type="protein sequence ID" value="OGI85999.1"/>
    <property type="molecule type" value="Genomic_DNA"/>
</dbReference>
<comment type="caution">
    <text evidence="4">The sequence shown here is derived from an EMBL/GenBank/DDBJ whole genome shotgun (WGS) entry which is preliminary data.</text>
</comment>
<sequence length="146" mass="16154">MKQASLKFKMYASNANIINNDVERLALHFILWSFGALALFYVLLLGNMVFNIVERRSLEISARSLEGEVRNLELAYLSASNNVDLVLSQSLGFREAKANFATRKSLGYRPTLGRSPMGEPGEAFGSLGRSPMGESLGSVKMFQNDI</sequence>
<reference evidence="4 5" key="1">
    <citation type="journal article" date="2016" name="Nat. Commun.">
        <title>Thousands of microbial genomes shed light on interconnected biogeochemical processes in an aquifer system.</title>
        <authorList>
            <person name="Anantharaman K."/>
            <person name="Brown C.T."/>
            <person name="Hug L.A."/>
            <person name="Sharon I."/>
            <person name="Castelle C.J."/>
            <person name="Probst A.J."/>
            <person name="Thomas B.C."/>
            <person name="Singh A."/>
            <person name="Wilkins M.J."/>
            <person name="Karaoz U."/>
            <person name="Brodie E.L."/>
            <person name="Williams K.H."/>
            <person name="Hubbard S.S."/>
            <person name="Banfield J.F."/>
        </authorList>
    </citation>
    <scope>NUCLEOTIDE SEQUENCE [LARGE SCALE GENOMIC DNA]</scope>
</reference>
<evidence type="ECO:0000256" key="3">
    <source>
        <dbReference type="SAM" id="Phobius"/>
    </source>
</evidence>
<organism evidence="4 5">
    <name type="scientific">Candidatus Nomurabacteria bacterium RIFCSPLOWO2_01_FULL_41_12</name>
    <dbReference type="NCBI Taxonomy" id="1801774"/>
    <lineage>
        <taxon>Bacteria</taxon>
        <taxon>Candidatus Nomuraibacteriota</taxon>
    </lineage>
</organism>
<feature type="transmembrane region" description="Helical" evidence="3">
    <location>
        <begin position="29"/>
        <end position="53"/>
    </location>
</feature>
<dbReference type="AlphaFoldDB" id="A0A1F6WVV3"/>
<keyword evidence="1" id="KW-0175">Coiled coil</keyword>
<evidence type="ECO:0000256" key="2">
    <source>
        <dbReference type="SAM" id="MobiDB-lite"/>
    </source>
</evidence>
<dbReference type="Proteomes" id="UP000176187">
    <property type="component" value="Unassembled WGS sequence"/>
</dbReference>
<proteinExistence type="predicted"/>
<keyword evidence="3" id="KW-1133">Transmembrane helix</keyword>
<gene>
    <name evidence="4" type="ORF">A3A05_02715</name>
</gene>